<accession>A0A6L2MVG2</accession>
<dbReference type="GO" id="GO:0003964">
    <property type="term" value="F:RNA-directed DNA polymerase activity"/>
    <property type="evidence" value="ECO:0007669"/>
    <property type="project" value="UniProtKB-KW"/>
</dbReference>
<dbReference type="AlphaFoldDB" id="A0A6L2MVG2"/>
<protein>
    <submittedName>
        <fullName evidence="2">Putative reverse transcriptase, RNA-dependent DNA polymerase, Gag-polypeptide of LTR copia-type</fullName>
    </submittedName>
</protein>
<keyword evidence="2" id="KW-0808">Transferase</keyword>
<organism evidence="2">
    <name type="scientific">Tanacetum cinerariifolium</name>
    <name type="common">Dalmatian daisy</name>
    <name type="synonym">Chrysanthemum cinerariifolium</name>
    <dbReference type="NCBI Taxonomy" id="118510"/>
    <lineage>
        <taxon>Eukaryota</taxon>
        <taxon>Viridiplantae</taxon>
        <taxon>Streptophyta</taxon>
        <taxon>Embryophyta</taxon>
        <taxon>Tracheophyta</taxon>
        <taxon>Spermatophyta</taxon>
        <taxon>Magnoliopsida</taxon>
        <taxon>eudicotyledons</taxon>
        <taxon>Gunneridae</taxon>
        <taxon>Pentapetalae</taxon>
        <taxon>asterids</taxon>
        <taxon>campanulids</taxon>
        <taxon>Asterales</taxon>
        <taxon>Asteraceae</taxon>
        <taxon>Asteroideae</taxon>
        <taxon>Anthemideae</taxon>
        <taxon>Anthemidinae</taxon>
        <taxon>Tanacetum</taxon>
    </lineage>
</organism>
<keyword evidence="2" id="KW-0695">RNA-directed DNA polymerase</keyword>
<proteinExistence type="predicted"/>
<evidence type="ECO:0000256" key="1">
    <source>
        <dbReference type="SAM" id="MobiDB-lite"/>
    </source>
</evidence>
<evidence type="ECO:0000313" key="2">
    <source>
        <dbReference type="EMBL" id="GEU76752.1"/>
    </source>
</evidence>
<reference evidence="2" key="1">
    <citation type="journal article" date="2019" name="Sci. Rep.">
        <title>Draft genome of Tanacetum cinerariifolium, the natural source of mosquito coil.</title>
        <authorList>
            <person name="Yamashiro T."/>
            <person name="Shiraishi A."/>
            <person name="Satake H."/>
            <person name="Nakayama K."/>
        </authorList>
    </citation>
    <scope>NUCLEOTIDE SEQUENCE</scope>
</reference>
<gene>
    <name evidence="2" type="ORF">Tci_048730</name>
</gene>
<keyword evidence="2" id="KW-0548">Nucleotidyltransferase</keyword>
<name>A0A6L2MVG2_TANCI</name>
<feature type="region of interest" description="Disordered" evidence="1">
    <location>
        <begin position="148"/>
        <end position="175"/>
    </location>
</feature>
<comment type="caution">
    <text evidence="2">The sequence shown here is derived from an EMBL/GenBank/DDBJ whole genome shotgun (WGS) entry which is preliminary data.</text>
</comment>
<sequence>MRRPRRFSDAVASSNLLGFLLRRLRSDAVISFLRLSLVVVYRTLIFQEWSDKEPPLLLVDKNPLPMTNGESRSAKVSKGLESPTLQELRCTLEHELELQELLTTSCLIDGSPCDGIDMVIKDLDLEPKIDAMVRDFFNLKFNEPYDDEGDSVEIGSKSAPKTSTHNSDDNTIEEAASNKDVQIDKLDTIDITGSTFSRKVISENEYATESIVYEEPAVGQTVRRSSKYQDYVLDKNIKYSINKVVNYSNLSVDNFVFATSINKIHEPTTNQEAVKDSMWIEAMNQEIKALNRNNT</sequence>
<dbReference type="EMBL" id="BKCJ010007338">
    <property type="protein sequence ID" value="GEU76752.1"/>
    <property type="molecule type" value="Genomic_DNA"/>
</dbReference>